<accession>A0A6V8Q4C1</accession>
<evidence type="ECO:0000313" key="2">
    <source>
        <dbReference type="Proteomes" id="UP000561271"/>
    </source>
</evidence>
<gene>
    <name evidence="1" type="ORF">HKBW3S44_01451</name>
</gene>
<evidence type="ECO:0000313" key="1">
    <source>
        <dbReference type="EMBL" id="GFP37771.1"/>
    </source>
</evidence>
<proteinExistence type="predicted"/>
<comment type="caution">
    <text evidence="1">The sequence shown here is derived from an EMBL/GenBank/DDBJ whole genome shotgun (WGS) entry which is preliminary data.</text>
</comment>
<feature type="non-terminal residue" evidence="1">
    <location>
        <position position="23"/>
    </location>
</feature>
<dbReference type="Proteomes" id="UP000561271">
    <property type="component" value="Unassembled WGS sequence"/>
</dbReference>
<sequence>MWAYDFYRDDQGREPVKDFILSL</sequence>
<dbReference type="AlphaFoldDB" id="A0A6V8Q4C1"/>
<protein>
    <submittedName>
        <fullName evidence="1">Uncharacterized protein</fullName>
    </submittedName>
</protein>
<dbReference type="EMBL" id="BLSC01000159">
    <property type="protein sequence ID" value="GFP37771.1"/>
    <property type="molecule type" value="Genomic_DNA"/>
</dbReference>
<organism evidence="1 2">
    <name type="scientific">Candidatus Hakubella thermalkaliphila</name>
    <dbReference type="NCBI Taxonomy" id="2754717"/>
    <lineage>
        <taxon>Bacteria</taxon>
        <taxon>Bacillati</taxon>
        <taxon>Actinomycetota</taxon>
        <taxon>Actinomycetota incertae sedis</taxon>
        <taxon>Candidatus Hakubellales</taxon>
        <taxon>Candidatus Hakubellaceae</taxon>
        <taxon>Candidatus Hakubella</taxon>
    </lineage>
</organism>
<name>A0A6V8Q4C1_9ACTN</name>
<reference evidence="1 2" key="1">
    <citation type="journal article" date="2020" name="Front. Microbiol.">
        <title>Single-cell genomics of novel Actinobacteria with the Wood-Ljungdahl pathway discovered in a serpentinizing system.</title>
        <authorList>
            <person name="Merino N."/>
            <person name="Kawai M."/>
            <person name="Boyd E.S."/>
            <person name="Colman D.R."/>
            <person name="McGlynn S.E."/>
            <person name="Nealson K.H."/>
            <person name="Kurokawa K."/>
            <person name="Hongoh Y."/>
        </authorList>
    </citation>
    <scope>NUCLEOTIDE SEQUENCE [LARGE SCALE GENOMIC DNA]</scope>
    <source>
        <strain evidence="1 2">S44</strain>
    </source>
</reference>